<dbReference type="Gene3D" id="1.10.10.10">
    <property type="entry name" value="Winged helix-like DNA-binding domain superfamily/Winged helix DNA-binding domain"/>
    <property type="match status" value="1"/>
</dbReference>
<protein>
    <recommendedName>
        <fullName evidence="6">Pyruvate dehydrogenase complex repressor</fullName>
    </recommendedName>
</protein>
<dbReference type="PRINTS" id="PR00035">
    <property type="entry name" value="HTHGNTR"/>
</dbReference>
<dbReference type="InterPro" id="IPR036390">
    <property type="entry name" value="WH_DNA-bd_sf"/>
</dbReference>
<dbReference type="Pfam" id="PF07729">
    <property type="entry name" value="FCD"/>
    <property type="match status" value="1"/>
</dbReference>
<evidence type="ECO:0000256" key="4">
    <source>
        <dbReference type="ARBA" id="ARBA00023163"/>
    </source>
</evidence>
<dbReference type="InterPro" id="IPR008920">
    <property type="entry name" value="TF_FadR/GntR_C"/>
</dbReference>
<evidence type="ECO:0000256" key="1">
    <source>
        <dbReference type="ARBA" id="ARBA00022491"/>
    </source>
</evidence>
<keyword evidence="4" id="KW-0804">Transcription</keyword>
<keyword evidence="8" id="KW-0670">Pyruvate</keyword>
<dbReference type="SMART" id="SM00345">
    <property type="entry name" value="HTH_GNTR"/>
    <property type="match status" value="1"/>
</dbReference>
<evidence type="ECO:0000313" key="9">
    <source>
        <dbReference type="Proteomes" id="UP000433050"/>
    </source>
</evidence>
<dbReference type="SUPFAM" id="SSF46785">
    <property type="entry name" value="Winged helix' DNA-binding domain"/>
    <property type="match status" value="1"/>
</dbReference>
<comment type="function">
    <text evidence="5">Transcriptional repressor for the pyruvate dehydrogenase complex genes aceEF and lpd.</text>
</comment>
<evidence type="ECO:0000256" key="2">
    <source>
        <dbReference type="ARBA" id="ARBA00023015"/>
    </source>
</evidence>
<dbReference type="GO" id="GO:0003677">
    <property type="term" value="F:DNA binding"/>
    <property type="evidence" value="ECO:0007669"/>
    <property type="project" value="UniProtKB-KW"/>
</dbReference>
<dbReference type="SMART" id="SM00895">
    <property type="entry name" value="FCD"/>
    <property type="match status" value="1"/>
</dbReference>
<dbReference type="InterPro" id="IPR000524">
    <property type="entry name" value="Tscrpt_reg_HTH_GntR"/>
</dbReference>
<evidence type="ECO:0000256" key="5">
    <source>
        <dbReference type="ARBA" id="ARBA00037357"/>
    </source>
</evidence>
<dbReference type="Gene3D" id="1.20.120.530">
    <property type="entry name" value="GntR ligand-binding domain-like"/>
    <property type="match status" value="1"/>
</dbReference>
<feature type="domain" description="HTH gntR-type" evidence="7">
    <location>
        <begin position="13"/>
        <end position="80"/>
    </location>
</feature>
<proteinExistence type="predicted"/>
<sequence length="259" mass="29118">MGREPTVERLRTPKLAEAIAEHIERLILEGVLRPGEKLASERDLAERLEVSRPSLRDALEILERRGLLATSRDGTRVTQFLSGLTDPLAGLLQSNEQVTADYFEYRAAVERTAAGLAAVRATEPERQAIRDCLAEMEAAHQAQEADREAEADIVLHRLVYAASHNLVILHVMRAFSEMLRRDIFFNRTSLFTQAEFRDALLTQHKAIGEAVVAGDREAAERAIYDHLKFTGDTVERTRRDAARVDLAVRRLNRSTLLSP</sequence>
<gene>
    <name evidence="8" type="primary">pdhR</name>
    <name evidence="8" type="ORF">STARVERO_00620</name>
</gene>
<evidence type="ECO:0000313" key="8">
    <source>
        <dbReference type="EMBL" id="CAA0088057.1"/>
    </source>
</evidence>
<accession>A0A5S9ND57</accession>
<dbReference type="Proteomes" id="UP000433050">
    <property type="component" value="Unassembled WGS sequence"/>
</dbReference>
<dbReference type="Pfam" id="PF00392">
    <property type="entry name" value="GntR"/>
    <property type="match status" value="1"/>
</dbReference>
<reference evidence="8 9" key="1">
    <citation type="submission" date="2019-12" db="EMBL/GenBank/DDBJ databases">
        <authorList>
            <person name="Reyes-Prieto M."/>
        </authorList>
    </citation>
    <scope>NUCLEOTIDE SEQUENCE [LARGE SCALE GENOMIC DNA]</scope>
    <source>
        <strain evidence="8">HF14-78462</strain>
    </source>
</reference>
<dbReference type="PROSITE" id="PS50949">
    <property type="entry name" value="HTH_GNTR"/>
    <property type="match status" value="1"/>
</dbReference>
<dbReference type="CDD" id="cd07377">
    <property type="entry name" value="WHTH_GntR"/>
    <property type="match status" value="1"/>
</dbReference>
<dbReference type="AlphaFoldDB" id="A0A5S9ND57"/>
<name>A0A5S9ND57_9HYPH</name>
<dbReference type="SUPFAM" id="SSF48008">
    <property type="entry name" value="GntR ligand-binding domain-like"/>
    <property type="match status" value="1"/>
</dbReference>
<dbReference type="InterPro" id="IPR011711">
    <property type="entry name" value="GntR_C"/>
</dbReference>
<evidence type="ECO:0000259" key="7">
    <source>
        <dbReference type="PROSITE" id="PS50949"/>
    </source>
</evidence>
<organism evidence="8 9">
    <name type="scientific">Starkeya nomas</name>
    <dbReference type="NCBI Taxonomy" id="2666134"/>
    <lineage>
        <taxon>Bacteria</taxon>
        <taxon>Pseudomonadati</taxon>
        <taxon>Pseudomonadota</taxon>
        <taxon>Alphaproteobacteria</taxon>
        <taxon>Hyphomicrobiales</taxon>
        <taxon>Xanthobacteraceae</taxon>
        <taxon>Starkeya</taxon>
    </lineage>
</organism>
<keyword evidence="9" id="KW-1185">Reference proteome</keyword>
<dbReference type="InterPro" id="IPR036388">
    <property type="entry name" value="WH-like_DNA-bd_sf"/>
</dbReference>
<dbReference type="PANTHER" id="PTHR43537:SF34">
    <property type="entry name" value="PYRUVATE DEHYDROGENASE COMPLEX REPRESSOR"/>
    <property type="match status" value="1"/>
</dbReference>
<dbReference type="EMBL" id="CACSAS010000001">
    <property type="protein sequence ID" value="CAA0088057.1"/>
    <property type="molecule type" value="Genomic_DNA"/>
</dbReference>
<dbReference type="GO" id="GO:0003700">
    <property type="term" value="F:DNA-binding transcription factor activity"/>
    <property type="evidence" value="ECO:0007669"/>
    <property type="project" value="InterPro"/>
</dbReference>
<keyword evidence="3" id="KW-0238">DNA-binding</keyword>
<keyword evidence="2" id="KW-0805">Transcription regulation</keyword>
<keyword evidence="1" id="KW-0678">Repressor</keyword>
<evidence type="ECO:0000256" key="6">
    <source>
        <dbReference type="ARBA" id="ARBA00039592"/>
    </source>
</evidence>
<evidence type="ECO:0000256" key="3">
    <source>
        <dbReference type="ARBA" id="ARBA00023125"/>
    </source>
</evidence>
<dbReference type="PANTHER" id="PTHR43537">
    <property type="entry name" value="TRANSCRIPTIONAL REGULATOR, GNTR FAMILY"/>
    <property type="match status" value="1"/>
</dbReference>